<accession>A0A1A9ATD3</accession>
<keyword evidence="1" id="KW-0472">Membrane</keyword>
<name>A0A1A9ATD3_PLAOA</name>
<reference evidence="3" key="1">
    <citation type="submission" date="2016-05" db="EMBL/GenBank/DDBJ databases">
        <authorList>
            <person name="Naeem Raeece"/>
        </authorList>
    </citation>
    <scope>NUCLEOTIDE SEQUENCE [LARGE SCALE GENOMIC DNA]</scope>
</reference>
<proteinExistence type="predicted"/>
<evidence type="ECO:0000313" key="2">
    <source>
        <dbReference type="EMBL" id="SBT59533.1"/>
    </source>
</evidence>
<dbReference type="Proteomes" id="UP000078550">
    <property type="component" value="Unassembled WGS sequence"/>
</dbReference>
<dbReference type="EMBL" id="FLRE01003484">
    <property type="protein sequence ID" value="SBT59533.1"/>
    <property type="molecule type" value="Genomic_DNA"/>
</dbReference>
<dbReference type="AlphaFoldDB" id="A0A1A9ATD3"/>
<evidence type="ECO:0000256" key="1">
    <source>
        <dbReference type="SAM" id="Phobius"/>
    </source>
</evidence>
<evidence type="ECO:0000313" key="3">
    <source>
        <dbReference type="Proteomes" id="UP000078550"/>
    </source>
</evidence>
<dbReference type="InterPro" id="IPR008780">
    <property type="entry name" value="Plasmodium_Vir"/>
</dbReference>
<feature type="transmembrane region" description="Helical" evidence="1">
    <location>
        <begin position="257"/>
        <end position="279"/>
    </location>
</feature>
<dbReference type="Pfam" id="PF05795">
    <property type="entry name" value="Plasmodium_Vir"/>
    <property type="match status" value="1"/>
</dbReference>
<keyword evidence="1" id="KW-1133">Transmembrane helix</keyword>
<protein>
    <submittedName>
        <fullName evidence="2">PIR Superfamily Protein</fullName>
    </submittedName>
</protein>
<gene>
    <name evidence="2" type="ORF">POVWA2_097640</name>
</gene>
<sequence length="333" mass="39853">MAHNISEENQPPQEFYRMLEDKNNLETYKPLVHGYTSVSIRNKDTLKDLGAQLIRNYKDTLPNYTKMDIEKRCRYLNYWTHKEINDYKSKNQITGVISDEDNFISQVWEKLKQMKDNKCEKDKTNFPIEHMEIKKELDDFCTNREIFRHQKRNTHSCNDLNEWINEKYNKYFSEDNCPKYKEIIERYTKQDGIFHISDDCSFYDIPRTFPTFRCNNRYYYAKRIKTISNCEIPGVSNNREGEQHYSAPFHSKTEIPIGTSMVIISLVLGGSFFMFFILYKFSPLGSILHNYIINKYKIRRNMDEYSAELLENSSEMFHGNSEIRSEYIGYHPI</sequence>
<keyword evidence="1" id="KW-0812">Transmembrane</keyword>
<organism evidence="2 3">
    <name type="scientific">Plasmodium ovale wallikeri</name>
    <dbReference type="NCBI Taxonomy" id="864142"/>
    <lineage>
        <taxon>Eukaryota</taxon>
        <taxon>Sar</taxon>
        <taxon>Alveolata</taxon>
        <taxon>Apicomplexa</taxon>
        <taxon>Aconoidasida</taxon>
        <taxon>Haemosporida</taxon>
        <taxon>Plasmodiidae</taxon>
        <taxon>Plasmodium</taxon>
        <taxon>Plasmodium (Plasmodium)</taxon>
    </lineage>
</organism>